<dbReference type="CDD" id="cd07920">
    <property type="entry name" value="Pumilio"/>
    <property type="match status" value="1"/>
</dbReference>
<dbReference type="SMART" id="SM00025">
    <property type="entry name" value="Pumilio"/>
    <property type="match status" value="8"/>
</dbReference>
<organism evidence="6 7">
    <name type="scientific">Podospora appendiculata</name>
    <dbReference type="NCBI Taxonomy" id="314037"/>
    <lineage>
        <taxon>Eukaryota</taxon>
        <taxon>Fungi</taxon>
        <taxon>Dikarya</taxon>
        <taxon>Ascomycota</taxon>
        <taxon>Pezizomycotina</taxon>
        <taxon>Sordariomycetes</taxon>
        <taxon>Sordariomycetidae</taxon>
        <taxon>Sordariales</taxon>
        <taxon>Podosporaceae</taxon>
        <taxon>Podospora</taxon>
    </lineage>
</organism>
<name>A0AAE0X143_9PEZI</name>
<accession>A0AAE0X143</accession>
<feature type="repeat" description="Pumilio" evidence="3">
    <location>
        <begin position="443"/>
        <end position="478"/>
    </location>
</feature>
<proteinExistence type="predicted"/>
<feature type="compositionally biased region" description="Basic and acidic residues" evidence="4">
    <location>
        <begin position="261"/>
        <end position="273"/>
    </location>
</feature>
<dbReference type="InterPro" id="IPR033712">
    <property type="entry name" value="Pumilio_RNA-bd"/>
</dbReference>
<dbReference type="PANTHER" id="PTHR12537:SF12">
    <property type="entry name" value="MATERNAL PROTEIN PUMILIO"/>
    <property type="match status" value="1"/>
</dbReference>
<dbReference type="InterPro" id="IPR001313">
    <property type="entry name" value="Pumilio_RNA-bd_rpt"/>
</dbReference>
<dbReference type="SUPFAM" id="SSF48371">
    <property type="entry name" value="ARM repeat"/>
    <property type="match status" value="1"/>
</dbReference>
<sequence>MSNSSPYFETANLRIQPAIGQRGPARSKLSNTLLDHSTGSFNYPPFSALSDEQGGTGAFGSLGQDTDQRRAVFAPPNRSLQDAAFRNNVGTTREVGMSSFAPSETDLHVQSNLHDEYGFGVQTAHSTHSQRPSITGSSTSFPTQSNRAYTHGIDHQAEHEELSAKIGNLALSAYQNGGSAGLSNLQSYGTEAPPFKLNPGTTPWATMADSRIDPNHTGPHKRDFVVGLSPPPVNGHRGSLNSSKSYAGTPQLAVEPWPRPASRDHRGPRDLEPRGPGQQFMQNQYLGPVYNPPPYQAVPAQIYDQFAVTPYAGNLRVPGAYAGYALPSMTPFLQPVIGPYRQGKDEERVRSALLEEFKSSAKSNKRYELKDIYGHISEFSGDQHGSRFIQQKLETANSDEKEQVFRELEPDAVQHMRDVFGNYVIQKMFEFGNQVQKKILARAMKGKVHDLSVHMYSCRVVQKALEHVLTEQRAELVKELEPQILDVVKCPNGNHVVQKVIEQLKSDPRIGFIVACFKGRVHELGNHQYGCRVMQRLLEHGSESDVAAITNELHNCAGSMVTDQYGNYVTQHVIKHGKPEDRLKMITLVTNQVLYFSRHKFASNVVEKCIDRGTEEQRRRITELLTMPDGDGNSSLVSLMKDQYANYVLQTLLMKLEGQDKQSLVELMKPEFGHLKKTCTGKQLAAIDRLINAAFATPTPSPTAPTSPAGSPALQVSLGSAVQTPNLTTEPNSPSSNPPSTDGGADELSTRRVSVKLGGADATSEVLIVSEP</sequence>
<dbReference type="InterPro" id="IPR011989">
    <property type="entry name" value="ARM-like"/>
</dbReference>
<feature type="region of interest" description="Disordered" evidence="4">
    <location>
        <begin position="45"/>
        <end position="64"/>
    </location>
</feature>
<keyword evidence="1" id="KW-0677">Repeat</keyword>
<feature type="region of interest" description="Disordered" evidence="4">
    <location>
        <begin position="234"/>
        <end position="286"/>
    </location>
</feature>
<feature type="domain" description="PUM-HD" evidence="5">
    <location>
        <begin position="349"/>
        <end position="692"/>
    </location>
</feature>
<dbReference type="Pfam" id="PF00806">
    <property type="entry name" value="PUF"/>
    <property type="match status" value="8"/>
</dbReference>
<dbReference type="AlphaFoldDB" id="A0AAE0X143"/>
<dbReference type="Gene3D" id="1.25.10.10">
    <property type="entry name" value="Leucine-rich Repeat Variant"/>
    <property type="match status" value="1"/>
</dbReference>
<dbReference type="GO" id="GO:0005737">
    <property type="term" value="C:cytoplasm"/>
    <property type="evidence" value="ECO:0007669"/>
    <property type="project" value="TreeGrafter"/>
</dbReference>
<dbReference type="Proteomes" id="UP001270362">
    <property type="component" value="Unassembled WGS sequence"/>
</dbReference>
<dbReference type="InterPro" id="IPR016024">
    <property type="entry name" value="ARM-type_fold"/>
</dbReference>
<protein>
    <submittedName>
        <fullName evidence="6">Armadillo-type protein</fullName>
    </submittedName>
</protein>
<feature type="repeat" description="Pumilio" evidence="3">
    <location>
        <begin position="631"/>
        <end position="666"/>
    </location>
</feature>
<evidence type="ECO:0000256" key="1">
    <source>
        <dbReference type="ARBA" id="ARBA00022737"/>
    </source>
</evidence>
<feature type="repeat" description="Pumilio" evidence="3">
    <location>
        <begin position="516"/>
        <end position="551"/>
    </location>
</feature>
<feature type="compositionally biased region" description="Polar residues" evidence="4">
    <location>
        <begin position="239"/>
        <end position="248"/>
    </location>
</feature>
<dbReference type="GO" id="GO:0003730">
    <property type="term" value="F:mRNA 3'-UTR binding"/>
    <property type="evidence" value="ECO:0007669"/>
    <property type="project" value="TreeGrafter"/>
</dbReference>
<gene>
    <name evidence="6" type="ORF">B0T22DRAFT_386415</name>
</gene>
<reference evidence="6" key="2">
    <citation type="submission" date="2023-06" db="EMBL/GenBank/DDBJ databases">
        <authorList>
            <consortium name="Lawrence Berkeley National Laboratory"/>
            <person name="Haridas S."/>
            <person name="Hensen N."/>
            <person name="Bonometti L."/>
            <person name="Westerberg I."/>
            <person name="Brannstrom I.O."/>
            <person name="Guillou S."/>
            <person name="Cros-Aarteil S."/>
            <person name="Calhoun S."/>
            <person name="Kuo A."/>
            <person name="Mondo S."/>
            <person name="Pangilinan J."/>
            <person name="Riley R."/>
            <person name="Labutti K."/>
            <person name="Andreopoulos B."/>
            <person name="Lipzen A."/>
            <person name="Chen C."/>
            <person name="Yanf M."/>
            <person name="Daum C."/>
            <person name="Ng V."/>
            <person name="Clum A."/>
            <person name="Steindorff A."/>
            <person name="Ohm R."/>
            <person name="Martin F."/>
            <person name="Silar P."/>
            <person name="Natvig D."/>
            <person name="Lalanne C."/>
            <person name="Gautier V."/>
            <person name="Ament-Velasquez S.L."/>
            <person name="Kruys A."/>
            <person name="Hutchinson M.I."/>
            <person name="Powell A.J."/>
            <person name="Barry K."/>
            <person name="Miller A.N."/>
            <person name="Grigoriev I.V."/>
            <person name="Debuchy R."/>
            <person name="Gladieux P."/>
            <person name="Thoren M.H."/>
            <person name="Johannesson H."/>
        </authorList>
    </citation>
    <scope>NUCLEOTIDE SEQUENCE</scope>
    <source>
        <strain evidence="6">CBS 314.62</strain>
    </source>
</reference>
<keyword evidence="7" id="KW-1185">Reference proteome</keyword>
<evidence type="ECO:0000259" key="5">
    <source>
        <dbReference type="PROSITE" id="PS50303"/>
    </source>
</evidence>
<feature type="repeat" description="Pumilio" evidence="3">
    <location>
        <begin position="407"/>
        <end position="442"/>
    </location>
</feature>
<dbReference type="GO" id="GO:0000288">
    <property type="term" value="P:nuclear-transcribed mRNA catabolic process, deadenylation-dependent decay"/>
    <property type="evidence" value="ECO:0007669"/>
    <property type="project" value="TreeGrafter"/>
</dbReference>
<dbReference type="PANTHER" id="PTHR12537">
    <property type="entry name" value="RNA BINDING PROTEIN PUMILIO-RELATED"/>
    <property type="match status" value="1"/>
</dbReference>
<comment type="caution">
    <text evidence="6">The sequence shown here is derived from an EMBL/GenBank/DDBJ whole genome shotgun (WGS) entry which is preliminary data.</text>
</comment>
<dbReference type="PROSITE" id="PS50303">
    <property type="entry name" value="PUM_HD"/>
    <property type="match status" value="1"/>
</dbReference>
<evidence type="ECO:0000256" key="4">
    <source>
        <dbReference type="SAM" id="MobiDB-lite"/>
    </source>
</evidence>
<feature type="repeat" description="Pumilio" evidence="3">
    <location>
        <begin position="479"/>
        <end position="515"/>
    </location>
</feature>
<dbReference type="InterPro" id="IPR033133">
    <property type="entry name" value="PUM-HD"/>
</dbReference>
<evidence type="ECO:0000256" key="2">
    <source>
        <dbReference type="ARBA" id="ARBA00024893"/>
    </source>
</evidence>
<evidence type="ECO:0000313" key="7">
    <source>
        <dbReference type="Proteomes" id="UP001270362"/>
    </source>
</evidence>
<feature type="compositionally biased region" description="Low complexity" evidence="4">
    <location>
        <begin position="724"/>
        <end position="741"/>
    </location>
</feature>
<feature type="repeat" description="Pumilio" evidence="3">
    <location>
        <begin position="371"/>
        <end position="406"/>
    </location>
</feature>
<feature type="region of interest" description="Disordered" evidence="4">
    <location>
        <begin position="724"/>
        <end position="772"/>
    </location>
</feature>
<comment type="function">
    <text evidence="2">RNA-binding nucleolar protein required for pre-rRNA processing. Involved in production of 18S rRNA and assembly of small ribosomal subunit.</text>
</comment>
<dbReference type="EMBL" id="JAULSO010000005">
    <property type="protein sequence ID" value="KAK3682629.1"/>
    <property type="molecule type" value="Genomic_DNA"/>
</dbReference>
<evidence type="ECO:0000256" key="3">
    <source>
        <dbReference type="PROSITE-ProRule" id="PRU00317"/>
    </source>
</evidence>
<evidence type="ECO:0000313" key="6">
    <source>
        <dbReference type="EMBL" id="KAK3682629.1"/>
    </source>
</evidence>
<feature type="repeat" description="Pumilio" evidence="3">
    <location>
        <begin position="587"/>
        <end position="623"/>
    </location>
</feature>
<reference evidence="6" key="1">
    <citation type="journal article" date="2023" name="Mol. Phylogenet. Evol.">
        <title>Genome-scale phylogeny and comparative genomics of the fungal order Sordariales.</title>
        <authorList>
            <person name="Hensen N."/>
            <person name="Bonometti L."/>
            <person name="Westerberg I."/>
            <person name="Brannstrom I.O."/>
            <person name="Guillou S."/>
            <person name="Cros-Aarteil S."/>
            <person name="Calhoun S."/>
            <person name="Haridas S."/>
            <person name="Kuo A."/>
            <person name="Mondo S."/>
            <person name="Pangilinan J."/>
            <person name="Riley R."/>
            <person name="LaButti K."/>
            <person name="Andreopoulos B."/>
            <person name="Lipzen A."/>
            <person name="Chen C."/>
            <person name="Yan M."/>
            <person name="Daum C."/>
            <person name="Ng V."/>
            <person name="Clum A."/>
            <person name="Steindorff A."/>
            <person name="Ohm R.A."/>
            <person name="Martin F."/>
            <person name="Silar P."/>
            <person name="Natvig D.O."/>
            <person name="Lalanne C."/>
            <person name="Gautier V."/>
            <person name="Ament-Velasquez S.L."/>
            <person name="Kruys A."/>
            <person name="Hutchinson M.I."/>
            <person name="Powell A.J."/>
            <person name="Barry K."/>
            <person name="Miller A.N."/>
            <person name="Grigoriev I.V."/>
            <person name="Debuchy R."/>
            <person name="Gladieux P."/>
            <person name="Hiltunen Thoren M."/>
            <person name="Johannesson H."/>
        </authorList>
    </citation>
    <scope>NUCLEOTIDE SEQUENCE</scope>
    <source>
        <strain evidence="6">CBS 314.62</strain>
    </source>
</reference>
<dbReference type="PROSITE" id="PS50302">
    <property type="entry name" value="PUM"/>
    <property type="match status" value="7"/>
</dbReference>